<dbReference type="Pfam" id="PF07690">
    <property type="entry name" value="MFS_1"/>
    <property type="match status" value="1"/>
</dbReference>
<feature type="transmembrane region" description="Helical" evidence="8">
    <location>
        <begin position="367"/>
        <end position="391"/>
    </location>
</feature>
<evidence type="ECO:0000256" key="4">
    <source>
        <dbReference type="ARBA" id="ARBA00022989"/>
    </source>
</evidence>
<evidence type="ECO:0000256" key="6">
    <source>
        <dbReference type="ARBA" id="ARBA00023136"/>
    </source>
</evidence>
<feature type="domain" description="Major facilitator superfamily (MFS) profile" evidence="9">
    <location>
        <begin position="18"/>
        <end position="429"/>
    </location>
</feature>
<dbReference type="PANTHER" id="PTHR23515">
    <property type="entry name" value="HIGH-AFFINITY NITRATE TRANSPORTER 2.3"/>
    <property type="match status" value="1"/>
</dbReference>
<dbReference type="Proteomes" id="UP000326546">
    <property type="component" value="Chromosome"/>
</dbReference>
<feature type="transmembrane region" description="Helical" evidence="8">
    <location>
        <begin position="232"/>
        <end position="252"/>
    </location>
</feature>
<dbReference type="GO" id="GO:0015112">
    <property type="term" value="F:nitrate transmembrane transporter activity"/>
    <property type="evidence" value="ECO:0007669"/>
    <property type="project" value="InterPro"/>
</dbReference>
<keyword evidence="4 8" id="KW-1133">Transmembrane helix</keyword>
<dbReference type="InterPro" id="IPR044772">
    <property type="entry name" value="NO3_transporter"/>
</dbReference>
<dbReference type="CDD" id="cd17341">
    <property type="entry name" value="MFS_NRT2_like"/>
    <property type="match status" value="1"/>
</dbReference>
<feature type="region of interest" description="Disordered" evidence="7">
    <location>
        <begin position="432"/>
        <end position="465"/>
    </location>
</feature>
<dbReference type="InterPro" id="IPR036259">
    <property type="entry name" value="MFS_trans_sf"/>
</dbReference>
<dbReference type="InterPro" id="IPR011701">
    <property type="entry name" value="MFS"/>
</dbReference>
<evidence type="ECO:0000256" key="8">
    <source>
        <dbReference type="SAM" id="Phobius"/>
    </source>
</evidence>
<feature type="transmembrane region" description="Helical" evidence="8">
    <location>
        <begin position="85"/>
        <end position="103"/>
    </location>
</feature>
<dbReference type="GO" id="GO:0042128">
    <property type="term" value="P:nitrate assimilation"/>
    <property type="evidence" value="ECO:0007669"/>
    <property type="project" value="UniProtKB-KW"/>
</dbReference>
<evidence type="ECO:0000256" key="2">
    <source>
        <dbReference type="ARBA" id="ARBA00008432"/>
    </source>
</evidence>
<feature type="transmembrane region" description="Helical" evidence="8">
    <location>
        <begin position="21"/>
        <end position="40"/>
    </location>
</feature>
<accession>A0A5J6V7T0</accession>
<evidence type="ECO:0000313" key="11">
    <source>
        <dbReference type="Proteomes" id="UP000326546"/>
    </source>
</evidence>
<organism evidence="10 11">
    <name type="scientific">Ornithinimicrobium pratense</name>
    <dbReference type="NCBI Taxonomy" id="2593973"/>
    <lineage>
        <taxon>Bacteria</taxon>
        <taxon>Bacillati</taxon>
        <taxon>Actinomycetota</taxon>
        <taxon>Actinomycetes</taxon>
        <taxon>Micrococcales</taxon>
        <taxon>Ornithinimicrobiaceae</taxon>
        <taxon>Ornithinimicrobium</taxon>
    </lineage>
</organism>
<feature type="transmembrane region" description="Helical" evidence="8">
    <location>
        <begin position="330"/>
        <end position="355"/>
    </location>
</feature>
<evidence type="ECO:0000256" key="5">
    <source>
        <dbReference type="ARBA" id="ARBA00023063"/>
    </source>
</evidence>
<dbReference type="OrthoDB" id="9771451at2"/>
<evidence type="ECO:0000256" key="3">
    <source>
        <dbReference type="ARBA" id="ARBA00022692"/>
    </source>
</evidence>
<dbReference type="Gene3D" id="1.20.1250.20">
    <property type="entry name" value="MFS general substrate transporter like domains"/>
    <property type="match status" value="2"/>
</dbReference>
<feature type="transmembrane region" description="Helical" evidence="8">
    <location>
        <begin position="109"/>
        <end position="129"/>
    </location>
</feature>
<keyword evidence="5" id="KW-0534">Nitrate assimilation</keyword>
<evidence type="ECO:0000313" key="10">
    <source>
        <dbReference type="EMBL" id="QFG69865.1"/>
    </source>
</evidence>
<dbReference type="AlphaFoldDB" id="A0A5J6V7T0"/>
<evidence type="ECO:0000256" key="7">
    <source>
        <dbReference type="SAM" id="MobiDB-lite"/>
    </source>
</evidence>
<keyword evidence="11" id="KW-1185">Reference proteome</keyword>
<dbReference type="KEGG" id="serw:FY030_15170"/>
<reference evidence="10 11" key="1">
    <citation type="submission" date="2019-09" db="EMBL/GenBank/DDBJ databases">
        <title>Serinicoccus pratensis sp. nov., isolated from meadow soil.</title>
        <authorList>
            <person name="Zhang W."/>
        </authorList>
    </citation>
    <scope>NUCLEOTIDE SEQUENCE [LARGE SCALE GENOMIC DNA]</scope>
    <source>
        <strain evidence="10 11">W204</strain>
    </source>
</reference>
<feature type="compositionally biased region" description="Basic and acidic residues" evidence="7">
    <location>
        <begin position="456"/>
        <end position="465"/>
    </location>
</feature>
<feature type="transmembrane region" description="Helical" evidence="8">
    <location>
        <begin position="403"/>
        <end position="425"/>
    </location>
</feature>
<evidence type="ECO:0000259" key="9">
    <source>
        <dbReference type="PROSITE" id="PS50850"/>
    </source>
</evidence>
<protein>
    <submittedName>
        <fullName evidence="10">NarK/NasA family nitrate transporter</fullName>
    </submittedName>
</protein>
<feature type="transmembrane region" description="Helical" evidence="8">
    <location>
        <begin position="293"/>
        <end position="310"/>
    </location>
</feature>
<gene>
    <name evidence="10" type="ORF">FY030_15170</name>
</gene>
<sequence length="465" mass="50443">MSSAPTGSQTRTDSHASRVMWISTTAFTLMFAVWLMFGILGKPIQEEFGLTDTQLSWIAAVAVLNGSIWRLPAGMITDRIGGRKMMTAILAVSAVPAFLVSQAQSYGMLLVLAFLVGFAGNSFSVGIAWNAAWTPRERQGFALGLFGAGNVGASVTKFIGPPIIAATAGSTVILGLQGGWRLIPVVYAVLLLVMAAITWFGTPSQDQMPGSSRTIGQMMTPLRQVRVWRFSLYYVAVFGAYVALAAWMPIYYINNFGVSLTTAGLLTAVFIFPASLLRPVGGWFTDRWGARKAMYGTFVVMLITSGILMMPNGHIVIDHADGRATEHLGYAMHIVPFTILLFLLGCAMGVGKAAVFKHIPEYFPDNVGPVGGLVGMLGGLGGFFLPPLFAYTEEWSGFPTSTFFVLFLLTAVCLLWMHLTVVRMLHEQSPQLSDKLEPSDGQQHLDRTFSGTPDQTDSRLQEAQR</sequence>
<feature type="compositionally biased region" description="Basic and acidic residues" evidence="7">
    <location>
        <begin position="434"/>
        <end position="447"/>
    </location>
</feature>
<comment type="subcellular location">
    <subcellularLocation>
        <location evidence="1">Cell membrane</location>
        <topology evidence="1">Multi-pass membrane protein</topology>
    </subcellularLocation>
</comment>
<feature type="transmembrane region" description="Helical" evidence="8">
    <location>
        <begin position="258"/>
        <end position="281"/>
    </location>
</feature>
<proteinExistence type="inferred from homology"/>
<dbReference type="InterPro" id="IPR020846">
    <property type="entry name" value="MFS_dom"/>
</dbReference>
<keyword evidence="6 8" id="KW-0472">Membrane</keyword>
<dbReference type="SUPFAM" id="SSF103473">
    <property type="entry name" value="MFS general substrate transporter"/>
    <property type="match status" value="1"/>
</dbReference>
<dbReference type="EMBL" id="CP044427">
    <property type="protein sequence ID" value="QFG69865.1"/>
    <property type="molecule type" value="Genomic_DNA"/>
</dbReference>
<feature type="transmembrane region" description="Helical" evidence="8">
    <location>
        <begin position="55"/>
        <end position="73"/>
    </location>
</feature>
<comment type="similarity">
    <text evidence="2">Belongs to the major facilitator superfamily. Nitrate/nitrite porter (TC 2.A.1.8) family.</text>
</comment>
<dbReference type="GO" id="GO:0005886">
    <property type="term" value="C:plasma membrane"/>
    <property type="evidence" value="ECO:0007669"/>
    <property type="project" value="UniProtKB-SubCell"/>
</dbReference>
<dbReference type="PROSITE" id="PS50850">
    <property type="entry name" value="MFS"/>
    <property type="match status" value="1"/>
</dbReference>
<name>A0A5J6V7T0_9MICO</name>
<evidence type="ECO:0000256" key="1">
    <source>
        <dbReference type="ARBA" id="ARBA00004651"/>
    </source>
</evidence>
<keyword evidence="3 8" id="KW-0812">Transmembrane</keyword>
<feature type="transmembrane region" description="Helical" evidence="8">
    <location>
        <begin position="180"/>
        <end position="201"/>
    </location>
</feature>
<feature type="transmembrane region" description="Helical" evidence="8">
    <location>
        <begin position="141"/>
        <end position="160"/>
    </location>
</feature>